<dbReference type="KEGG" id="bpm:BURPS1710b_0175"/>
<reference evidence="2 3" key="1">
    <citation type="submission" date="2005-09" db="EMBL/GenBank/DDBJ databases">
        <authorList>
            <person name="Woods D.E."/>
            <person name="Nierman W.C."/>
        </authorList>
    </citation>
    <scope>NUCLEOTIDE SEQUENCE [LARGE SCALE GENOMIC DNA]</scope>
    <source>
        <strain evidence="2 3">1710b</strain>
    </source>
</reference>
<feature type="compositionally biased region" description="Basic residues" evidence="1">
    <location>
        <begin position="413"/>
        <end position="440"/>
    </location>
</feature>
<dbReference type="EMBL" id="CP000124">
    <property type="protein sequence ID" value="ABA49781.1"/>
    <property type="molecule type" value="Genomic_DNA"/>
</dbReference>
<feature type="compositionally biased region" description="Basic and acidic residues" evidence="1">
    <location>
        <begin position="391"/>
        <end position="412"/>
    </location>
</feature>
<evidence type="ECO:0000256" key="1">
    <source>
        <dbReference type="SAM" id="MobiDB-lite"/>
    </source>
</evidence>
<dbReference type="HOGENOM" id="CLU_459822_0_0_4"/>
<protein>
    <submittedName>
        <fullName evidence="2">Uncharacterized protein</fullName>
    </submittedName>
</protein>
<accession>Q3JXW2</accession>
<organism evidence="2 3">
    <name type="scientific">Burkholderia pseudomallei (strain 1710b)</name>
    <dbReference type="NCBI Taxonomy" id="320372"/>
    <lineage>
        <taxon>Bacteria</taxon>
        <taxon>Pseudomonadati</taxon>
        <taxon>Pseudomonadota</taxon>
        <taxon>Betaproteobacteria</taxon>
        <taxon>Burkholderiales</taxon>
        <taxon>Burkholderiaceae</taxon>
        <taxon>Burkholderia</taxon>
        <taxon>pseudomallei group</taxon>
    </lineage>
</organism>
<feature type="region of interest" description="Disordered" evidence="1">
    <location>
        <begin position="391"/>
        <end position="440"/>
    </location>
</feature>
<evidence type="ECO:0000313" key="3">
    <source>
        <dbReference type="Proteomes" id="UP000002700"/>
    </source>
</evidence>
<dbReference type="Proteomes" id="UP000002700">
    <property type="component" value="Chromosome I"/>
</dbReference>
<dbReference type="EnsemblBacteria" id="ABA49781">
    <property type="protein sequence ID" value="ABA49781"/>
    <property type="gene ID" value="BURPS1710b_0175"/>
</dbReference>
<dbReference type="AlphaFoldDB" id="Q3JXW2"/>
<name>Q3JXW2_BURP1</name>
<sequence length="593" mass="68884">MWFLAGSSARFFSSIGNVRGASSRLLHAQTKFVDHSFAHHELLHLPRHGHRQFVDEAHVARHLVVRDLAAAELAQLVVRHRLARAQHDPRAYFLAVLRIGHAEHLHALDLRMPEQKLLDLARVHVLAAANQHVLQAPDDVAKAFFVERREVARAHPAIDHRLARSGLVVPIAEHHRIAARAQLARLADGHDRARRVDDLRLQMRLDPADRRRALLERIRRRALERHGARLRHPVGDRHLGHVHLRDHALHRLDRARRTRHDAGAQRAQVETVEIRMIELGDEHRRHALQRGAALVGHRRERRTRLERRAGKHHPRARRYAREHRQHHPEAVIERHRNAHRIGLGQPHHVRDRARVVDDVAVRERRALRAARRAARELDVDRIAAIERRADRVEPRGSERRPPAREHVREAQHARVRRIAHRHDRAQTRHARGAQHVARARRRELRRDFRDHLRVRGRLEALRGDQQLAADLVQRVFELGQPIGGIDVDEHRADTRGCKLREQPFGAVRRPDADPVTARDAELDQRGGERVDFVRELAPRPAHALLAEHDRRAIGKAGDRIEQELPDRRVAQWDIRRAAYVRKPVHRRDQRAHA</sequence>
<evidence type="ECO:0000313" key="2">
    <source>
        <dbReference type="EMBL" id="ABA49781.1"/>
    </source>
</evidence>
<gene>
    <name evidence="2" type="ordered locus">BURPS1710b_0175</name>
</gene>
<feature type="region of interest" description="Disordered" evidence="1">
    <location>
        <begin position="307"/>
        <end position="326"/>
    </location>
</feature>
<proteinExistence type="predicted"/>